<evidence type="ECO:0000313" key="1">
    <source>
        <dbReference type="EMBL" id="QZE14895.1"/>
    </source>
</evidence>
<evidence type="ECO:0000313" key="2">
    <source>
        <dbReference type="Proteomes" id="UP000826212"/>
    </source>
</evidence>
<organism evidence="1 2">
    <name type="scientific">Halosquirtibacter laminarini</name>
    <dbReference type="NCBI Taxonomy" id="3374600"/>
    <lineage>
        <taxon>Bacteria</taxon>
        <taxon>Pseudomonadati</taxon>
        <taxon>Bacteroidota</taxon>
        <taxon>Bacteroidia</taxon>
        <taxon>Marinilabiliales</taxon>
        <taxon>Prolixibacteraceae</taxon>
        <taxon>Halosquirtibacter</taxon>
    </lineage>
</organism>
<reference evidence="1" key="1">
    <citation type="submission" date="2021-08" db="EMBL/GenBank/DDBJ databases">
        <title>Novel anaerobic bacterium isolated from sea squirt in East Sea, Republic of Korea.</title>
        <authorList>
            <person name="Nguyen T.H."/>
            <person name="Li Z."/>
            <person name="Lee Y.-J."/>
            <person name="Ko J."/>
            <person name="Kim S.-G."/>
        </authorList>
    </citation>
    <scope>NUCLEOTIDE SEQUENCE</scope>
    <source>
        <strain evidence="1">KCTC 25031</strain>
    </source>
</reference>
<proteinExistence type="predicted"/>
<protein>
    <submittedName>
        <fullName evidence="1">YhdH/YhfP family quinone oxidoreductase</fullName>
    </submittedName>
</protein>
<keyword evidence="2" id="KW-1185">Reference proteome</keyword>
<dbReference type="Proteomes" id="UP000826212">
    <property type="component" value="Chromosome"/>
</dbReference>
<sequence>MANQMNRTTPNLSPAKNTEPKANKDHKHQVNCPCGVDFRALRIFEEKGIFRTEIVHRKVHELPEGDVLIRIQYSSLNYKDVLSMKGNRGVTRHFPHTPGIDGAGVVEDSSDDRFKVGDKVIITSFDLGMNHDGALAEYVCVPADWVVALPSQMDFKAAMALGTAGFTAGLSVLRLLEGGQTPEMGPVLVTGAAGGVGSVACLILNKLGFDIIAGTSNITDSKDFITKLDVVRHIDNSVIDDRSKRALLRPMWGGAIDTVGGNVLATALKSCVYGGNVTCCGNVFSGDLETSVYPFILNGISLLGVDSQNTPMEKRVQVWNLLANEWKLDNLFDICSEISLEDVVAHSQAMMRKKGRGRILVKI</sequence>
<dbReference type="EMBL" id="CP081303">
    <property type="protein sequence ID" value="QZE14895.1"/>
    <property type="molecule type" value="Genomic_DNA"/>
</dbReference>
<name>A0AC61NKA3_9BACT</name>
<gene>
    <name evidence="1" type="ORF">K4L44_03345</name>
</gene>
<accession>A0AC61NKA3</accession>